<accession>A0AAN8MQT3</accession>
<proteinExistence type="predicted"/>
<name>A0AAN8MQT3_9PEZI</name>
<dbReference type="Proteomes" id="UP001313282">
    <property type="component" value="Unassembled WGS sequence"/>
</dbReference>
<protein>
    <submittedName>
        <fullName evidence="2">Uncharacterized protein</fullName>
    </submittedName>
</protein>
<feature type="region of interest" description="Disordered" evidence="1">
    <location>
        <begin position="14"/>
        <end position="60"/>
    </location>
</feature>
<dbReference type="EMBL" id="JAVHNR010000010">
    <property type="protein sequence ID" value="KAK6332173.1"/>
    <property type="molecule type" value="Genomic_DNA"/>
</dbReference>
<evidence type="ECO:0000313" key="3">
    <source>
        <dbReference type="Proteomes" id="UP001313282"/>
    </source>
</evidence>
<evidence type="ECO:0000256" key="1">
    <source>
        <dbReference type="SAM" id="MobiDB-lite"/>
    </source>
</evidence>
<sequence>MCLRILIEREKTKTVTIKDDRDKKKEEPKKEEPKPEAPALTDVYYDPNTGKFYSKTGPPTDIKLQSMKETTLLGQPVVQEEISSKKVKKTKKSKEKEEEPSSAGKCRHKEKKALPHANCCDHKEYHRSGCKRSRQNLLLEQKKVQDDTPIDSVENSPRIFKQVNMRRMERPDGRGYKTKELAIEAAHKQGLVVTHSKQAIQVMPGKRGGYFVVGITDP</sequence>
<evidence type="ECO:0000313" key="2">
    <source>
        <dbReference type="EMBL" id="KAK6332173.1"/>
    </source>
</evidence>
<dbReference type="AlphaFoldDB" id="A0AAN8MQT3"/>
<organism evidence="2 3">
    <name type="scientific">Orbilia javanica</name>
    <dbReference type="NCBI Taxonomy" id="47235"/>
    <lineage>
        <taxon>Eukaryota</taxon>
        <taxon>Fungi</taxon>
        <taxon>Dikarya</taxon>
        <taxon>Ascomycota</taxon>
        <taxon>Pezizomycotina</taxon>
        <taxon>Orbiliomycetes</taxon>
        <taxon>Orbiliales</taxon>
        <taxon>Orbiliaceae</taxon>
        <taxon>Orbilia</taxon>
    </lineage>
</organism>
<feature type="region of interest" description="Disordered" evidence="1">
    <location>
        <begin position="73"/>
        <end position="109"/>
    </location>
</feature>
<reference evidence="2 3" key="1">
    <citation type="submission" date="2019-10" db="EMBL/GenBank/DDBJ databases">
        <authorList>
            <person name="Palmer J.M."/>
        </authorList>
    </citation>
    <scope>NUCLEOTIDE SEQUENCE [LARGE SCALE GENOMIC DNA]</scope>
    <source>
        <strain evidence="2 3">TWF718</strain>
    </source>
</reference>
<gene>
    <name evidence="2" type="ORF">TWF718_002706</name>
</gene>
<feature type="compositionally biased region" description="Basic and acidic residues" evidence="1">
    <location>
        <begin position="14"/>
        <end position="35"/>
    </location>
</feature>
<keyword evidence="3" id="KW-1185">Reference proteome</keyword>
<comment type="caution">
    <text evidence="2">The sequence shown here is derived from an EMBL/GenBank/DDBJ whole genome shotgun (WGS) entry which is preliminary data.</text>
</comment>